<dbReference type="InterPro" id="IPR003812">
    <property type="entry name" value="Fido"/>
</dbReference>
<dbReference type="InterPro" id="IPR040198">
    <property type="entry name" value="Fido_containing"/>
</dbReference>
<dbReference type="EMBL" id="CP103424">
    <property type="protein sequence ID" value="UWD34633.1"/>
    <property type="molecule type" value="Genomic_DNA"/>
</dbReference>
<dbReference type="InterPro" id="IPR036597">
    <property type="entry name" value="Fido-like_dom_sf"/>
</dbReference>
<dbReference type="PANTHER" id="PTHR13504:SF38">
    <property type="entry name" value="FIDO DOMAIN-CONTAINING PROTEIN"/>
    <property type="match status" value="1"/>
</dbReference>
<dbReference type="SUPFAM" id="SSF140931">
    <property type="entry name" value="Fic-like"/>
    <property type="match status" value="1"/>
</dbReference>
<gene>
    <name evidence="2" type="ORF">NX779_02335</name>
</gene>
<dbReference type="PANTHER" id="PTHR13504">
    <property type="entry name" value="FIDO DOMAIN-CONTAINING PROTEIN DDB_G0283145"/>
    <property type="match status" value="1"/>
</dbReference>
<accession>A0ABY5TVE4</accession>
<reference evidence="2" key="1">
    <citation type="submission" date="2022-08" db="EMBL/GenBank/DDBJ databases">
        <title>Complete genome sequence of Mycoplasma cottewii type strain VIS.</title>
        <authorList>
            <person name="Spergser J."/>
        </authorList>
    </citation>
    <scope>NUCLEOTIDE SEQUENCE</scope>
    <source>
        <strain evidence="2">VIS</strain>
    </source>
</reference>
<evidence type="ECO:0000259" key="1">
    <source>
        <dbReference type="PROSITE" id="PS51459"/>
    </source>
</evidence>
<dbReference type="PROSITE" id="PS51459">
    <property type="entry name" value="FIDO"/>
    <property type="match status" value="1"/>
</dbReference>
<dbReference type="RefSeq" id="WP_259429822.1">
    <property type="nucleotide sequence ID" value="NZ_CP103424.1"/>
</dbReference>
<protein>
    <submittedName>
        <fullName evidence="2">Fic family protein</fullName>
    </submittedName>
</protein>
<name>A0ABY5TVE4_9MOLU</name>
<keyword evidence="3" id="KW-1185">Reference proteome</keyword>
<feature type="domain" description="Fido" evidence="1">
    <location>
        <begin position="146"/>
        <end position="280"/>
    </location>
</feature>
<organism evidence="2 3">
    <name type="scientific">Mycoplasma cottewii</name>
    <dbReference type="NCBI Taxonomy" id="51364"/>
    <lineage>
        <taxon>Bacteria</taxon>
        <taxon>Bacillati</taxon>
        <taxon>Mycoplasmatota</taxon>
        <taxon>Mollicutes</taxon>
        <taxon>Mycoplasmataceae</taxon>
        <taxon>Mycoplasma</taxon>
    </lineage>
</organism>
<dbReference type="Gene3D" id="1.10.3290.10">
    <property type="entry name" value="Fido-like domain"/>
    <property type="match status" value="1"/>
</dbReference>
<proteinExistence type="predicted"/>
<evidence type="ECO:0000313" key="2">
    <source>
        <dbReference type="EMBL" id="UWD34633.1"/>
    </source>
</evidence>
<evidence type="ECO:0000313" key="3">
    <source>
        <dbReference type="Proteomes" id="UP001059819"/>
    </source>
</evidence>
<sequence>MYLTIKQTSDKWNISEQEILDLINQNKIYGFIKENNEYKIPMDLDNPLDLIDVDLLELIDKRMKVIESFTPLEEHELNRINKDFAIEYAYNSNAIEGNTLSLREVYFIFKGMVIDRKPLKDHLDVIGHKQAFEYVLDLVKNKHSLLTEDEIKKIHNLVLIHDWRNAGVYRNVPVVIFGSKHDVADVYMIQVKMQQLLDWYYNSNEHIIKKIAKFHLDFEAIHPFIDGNGRTGRLLINFELMKNGYYPIDIKYINRNLYYQAFHDYHSKNDLSTMLNLIANYELLRINYFIRILYDREKLIKQRKE</sequence>
<dbReference type="Proteomes" id="UP001059819">
    <property type="component" value="Chromosome"/>
</dbReference>
<dbReference type="Pfam" id="PF02661">
    <property type="entry name" value="Fic"/>
    <property type="match status" value="1"/>
</dbReference>